<evidence type="ECO:0000256" key="3">
    <source>
        <dbReference type="ARBA" id="ARBA00022729"/>
    </source>
</evidence>
<feature type="compositionally biased region" description="Low complexity" evidence="11">
    <location>
        <begin position="664"/>
        <end position="695"/>
    </location>
</feature>
<feature type="domain" description="PLA2c" evidence="13">
    <location>
        <begin position="109"/>
        <end position="660"/>
    </location>
</feature>
<dbReference type="GO" id="GO:0004622">
    <property type="term" value="F:phosphatidylcholine lysophospholipase activity"/>
    <property type="evidence" value="ECO:0007669"/>
    <property type="project" value="UniProtKB-EC"/>
</dbReference>
<dbReference type="PANTHER" id="PTHR10728:SF33">
    <property type="entry name" value="LYSOPHOSPHOLIPASE 1-RELATED"/>
    <property type="match status" value="1"/>
</dbReference>
<dbReference type="GeneID" id="2903195"/>
<evidence type="ECO:0000256" key="8">
    <source>
        <dbReference type="ARBA" id="ARBA00059407"/>
    </source>
</evidence>
<keyword evidence="5 9" id="KW-0442">Lipid degradation</keyword>
<dbReference type="OrthoDB" id="4084751at2759"/>
<dbReference type="GO" id="GO:0005783">
    <property type="term" value="C:endoplasmic reticulum"/>
    <property type="evidence" value="ECO:0007669"/>
    <property type="project" value="TreeGrafter"/>
</dbReference>
<evidence type="ECO:0000256" key="7">
    <source>
        <dbReference type="ARBA" id="ARBA00023180"/>
    </source>
</evidence>
<dbReference type="OMA" id="TDWWGRA"/>
<dbReference type="PANTHER" id="PTHR10728">
    <property type="entry name" value="CYTOSOLIC PHOSPHOLIPASE A2"/>
    <property type="match status" value="1"/>
</dbReference>
<dbReference type="HOGENOM" id="CLU_014602_0_1_1"/>
<feature type="compositionally biased region" description="Low complexity" evidence="11">
    <location>
        <begin position="70"/>
        <end position="96"/>
    </location>
</feature>
<dbReference type="InParanoid" id="Q6BMM7"/>
<dbReference type="Gene3D" id="3.40.1090.10">
    <property type="entry name" value="Cytosolic phospholipase A2 catalytic domain"/>
    <property type="match status" value="1"/>
</dbReference>
<gene>
    <name evidence="14" type="ordered locus">DEHA2F04092g</name>
</gene>
<keyword evidence="6 9" id="KW-0443">Lipid metabolism</keyword>
<dbReference type="GO" id="GO:0004623">
    <property type="term" value="F:phospholipase A2 activity"/>
    <property type="evidence" value="ECO:0007669"/>
    <property type="project" value="TreeGrafter"/>
</dbReference>
<keyword evidence="12" id="KW-0472">Membrane</keyword>
<feature type="region of interest" description="Disordered" evidence="11">
    <location>
        <begin position="663"/>
        <end position="700"/>
    </location>
</feature>
<evidence type="ECO:0000256" key="12">
    <source>
        <dbReference type="SAM" id="Phobius"/>
    </source>
</evidence>
<dbReference type="GO" id="GO:0005576">
    <property type="term" value="C:extracellular region"/>
    <property type="evidence" value="ECO:0007669"/>
    <property type="project" value="TreeGrafter"/>
</dbReference>
<dbReference type="EMBL" id="CR382138">
    <property type="protein sequence ID" value="CAG88860.1"/>
    <property type="molecule type" value="Genomic_DNA"/>
</dbReference>
<dbReference type="GO" id="GO:0005886">
    <property type="term" value="C:plasma membrane"/>
    <property type="evidence" value="ECO:0007669"/>
    <property type="project" value="TreeGrafter"/>
</dbReference>
<comment type="catalytic activity">
    <reaction evidence="10">
        <text>a 1-acyl-sn-glycero-3-phosphocholine + H2O = sn-glycerol 3-phosphocholine + a fatty acid + H(+)</text>
        <dbReference type="Rhea" id="RHEA:15177"/>
        <dbReference type="ChEBI" id="CHEBI:15377"/>
        <dbReference type="ChEBI" id="CHEBI:15378"/>
        <dbReference type="ChEBI" id="CHEBI:16870"/>
        <dbReference type="ChEBI" id="CHEBI:28868"/>
        <dbReference type="ChEBI" id="CHEBI:58168"/>
        <dbReference type="EC" id="3.1.1.5"/>
    </reaction>
</comment>
<evidence type="ECO:0000256" key="5">
    <source>
        <dbReference type="ARBA" id="ARBA00022963"/>
    </source>
</evidence>
<dbReference type="InterPro" id="IPR002642">
    <property type="entry name" value="LysoPLipase_cat_dom"/>
</dbReference>
<organism evidence="14 15">
    <name type="scientific">Debaryomyces hansenii (strain ATCC 36239 / CBS 767 / BCRC 21394 / JCM 1990 / NBRC 0083 / IGC 2968)</name>
    <name type="common">Yeast</name>
    <name type="synonym">Torulaspora hansenii</name>
    <dbReference type="NCBI Taxonomy" id="284592"/>
    <lineage>
        <taxon>Eukaryota</taxon>
        <taxon>Fungi</taxon>
        <taxon>Dikarya</taxon>
        <taxon>Ascomycota</taxon>
        <taxon>Saccharomycotina</taxon>
        <taxon>Pichiomycetes</taxon>
        <taxon>Debaryomycetaceae</taxon>
        <taxon>Debaryomyces</taxon>
    </lineage>
</organism>
<dbReference type="GO" id="GO:0005829">
    <property type="term" value="C:cytosol"/>
    <property type="evidence" value="ECO:0007669"/>
    <property type="project" value="TreeGrafter"/>
</dbReference>
<feature type="transmembrane region" description="Helical" evidence="12">
    <location>
        <begin position="705"/>
        <end position="725"/>
    </location>
</feature>
<dbReference type="InterPro" id="IPR016035">
    <property type="entry name" value="Acyl_Trfase/lysoPLipase"/>
</dbReference>
<keyword evidence="7" id="KW-0325">Glycoprotein</keyword>
<feature type="compositionally biased region" description="Low complexity" evidence="11">
    <location>
        <begin position="37"/>
        <end position="56"/>
    </location>
</feature>
<feature type="compositionally biased region" description="Polar residues" evidence="11">
    <location>
        <begin position="57"/>
        <end position="69"/>
    </location>
</feature>
<dbReference type="CDD" id="cd07203">
    <property type="entry name" value="cPLA2_Fungal_PLB"/>
    <property type="match status" value="1"/>
</dbReference>
<dbReference type="GO" id="GO:0046475">
    <property type="term" value="P:glycerophospholipid catabolic process"/>
    <property type="evidence" value="ECO:0007669"/>
    <property type="project" value="TreeGrafter"/>
</dbReference>
<accession>Q6BMM7</accession>
<dbReference type="STRING" id="284592.Q6BMM7"/>
<feature type="chain" id="PRO_5005143927" description="Lysophospholipase" evidence="10">
    <location>
        <begin position="31"/>
        <end position="726"/>
    </location>
</feature>
<evidence type="ECO:0000313" key="15">
    <source>
        <dbReference type="Proteomes" id="UP000000599"/>
    </source>
</evidence>
<evidence type="ECO:0000259" key="13">
    <source>
        <dbReference type="PROSITE" id="PS51210"/>
    </source>
</evidence>
<reference evidence="14 15" key="1">
    <citation type="journal article" date="2004" name="Nature">
        <title>Genome evolution in yeasts.</title>
        <authorList>
            <consortium name="Genolevures"/>
            <person name="Dujon B."/>
            <person name="Sherman D."/>
            <person name="Fischer G."/>
            <person name="Durrens P."/>
            <person name="Casaregola S."/>
            <person name="Lafontaine I."/>
            <person name="de Montigny J."/>
            <person name="Marck C."/>
            <person name="Neuveglise C."/>
            <person name="Talla E."/>
            <person name="Goffard N."/>
            <person name="Frangeul L."/>
            <person name="Aigle M."/>
            <person name="Anthouard V."/>
            <person name="Babour A."/>
            <person name="Barbe V."/>
            <person name="Barnay S."/>
            <person name="Blanchin S."/>
            <person name="Beckerich J.M."/>
            <person name="Beyne E."/>
            <person name="Bleykasten C."/>
            <person name="Boisrame A."/>
            <person name="Boyer J."/>
            <person name="Cattolico L."/>
            <person name="Confanioleri F."/>
            <person name="de Daruvar A."/>
            <person name="Despons L."/>
            <person name="Fabre E."/>
            <person name="Fairhead C."/>
            <person name="Ferry-Dumazet H."/>
            <person name="Groppi A."/>
            <person name="Hantraye F."/>
            <person name="Hennequin C."/>
            <person name="Jauniaux N."/>
            <person name="Joyet P."/>
            <person name="Kachouri R."/>
            <person name="Kerrest A."/>
            <person name="Koszul R."/>
            <person name="Lemaire M."/>
            <person name="Lesur I."/>
            <person name="Ma L."/>
            <person name="Muller H."/>
            <person name="Nicaud J.M."/>
            <person name="Nikolski M."/>
            <person name="Oztas S."/>
            <person name="Ozier-Kalogeropoulos O."/>
            <person name="Pellenz S."/>
            <person name="Potier S."/>
            <person name="Richard G.F."/>
            <person name="Straub M.L."/>
            <person name="Suleau A."/>
            <person name="Swennene D."/>
            <person name="Tekaia F."/>
            <person name="Wesolowski-Louvel M."/>
            <person name="Westhof E."/>
            <person name="Wirth B."/>
            <person name="Zeniou-Meyer M."/>
            <person name="Zivanovic I."/>
            <person name="Bolotin-Fukuhara M."/>
            <person name="Thierry A."/>
            <person name="Bouchier C."/>
            <person name="Caudron B."/>
            <person name="Scarpelli C."/>
            <person name="Gaillardin C."/>
            <person name="Weissenbach J."/>
            <person name="Wincker P."/>
            <person name="Souciet J.L."/>
        </authorList>
    </citation>
    <scope>NUCLEOTIDE SEQUENCE [LARGE SCALE GENOMIC DNA]</scope>
    <source>
        <strain evidence="15">ATCC 36239 / CBS 767 / BCRC 21394 / JCM 1990 / NBRC 0083 / IGC 2968</strain>
    </source>
</reference>
<keyword evidence="12" id="KW-0812">Transmembrane</keyword>
<dbReference type="EC" id="3.1.1.5" evidence="2 10"/>
<dbReference type="eggNOG" id="KOG1325">
    <property type="taxonomic scope" value="Eukaryota"/>
</dbReference>
<feature type="region of interest" description="Disordered" evidence="11">
    <location>
        <begin position="36"/>
        <end position="117"/>
    </location>
</feature>
<evidence type="ECO:0000256" key="4">
    <source>
        <dbReference type="ARBA" id="ARBA00022801"/>
    </source>
</evidence>
<comment type="function">
    <text evidence="8">Catalyzes the release of fatty acids from lysophospholipids. Phospholipase B may well contribute to pathogenicity by abetting the fungus in damaging and traversing host cell membranes, processes which likely increase the rapidity of disseminated infection.</text>
</comment>
<evidence type="ECO:0000256" key="6">
    <source>
        <dbReference type="ARBA" id="ARBA00023098"/>
    </source>
</evidence>
<evidence type="ECO:0000256" key="9">
    <source>
        <dbReference type="PROSITE-ProRule" id="PRU00555"/>
    </source>
</evidence>
<dbReference type="RefSeq" id="XP_460544.1">
    <property type="nucleotide sequence ID" value="XM_460544.1"/>
</dbReference>
<comment type="similarity">
    <text evidence="1 10">Belongs to the lysophospholipase family.</text>
</comment>
<dbReference type="FunCoup" id="Q6BMM7">
    <property type="interactions" value="115"/>
</dbReference>
<dbReference type="PROSITE" id="PS51210">
    <property type="entry name" value="PLA2C"/>
    <property type="match status" value="1"/>
</dbReference>
<dbReference type="Pfam" id="PF01735">
    <property type="entry name" value="PLA2_B"/>
    <property type="match status" value="1"/>
</dbReference>
<dbReference type="SMART" id="SM00022">
    <property type="entry name" value="PLAc"/>
    <property type="match status" value="1"/>
</dbReference>
<protein>
    <recommendedName>
        <fullName evidence="2 10">Lysophospholipase</fullName>
        <ecNumber evidence="2 10">3.1.1.5</ecNumber>
    </recommendedName>
</protein>
<feature type="signal peptide" evidence="10">
    <location>
        <begin position="1"/>
        <end position="30"/>
    </location>
</feature>
<proteinExistence type="inferred from homology"/>
<evidence type="ECO:0000313" key="14">
    <source>
        <dbReference type="EMBL" id="CAG88860.1"/>
    </source>
</evidence>
<keyword evidence="12" id="KW-1133">Transmembrane helix</keyword>
<dbReference type="Proteomes" id="UP000000599">
    <property type="component" value="Chromosome F"/>
</dbReference>
<evidence type="ECO:0000256" key="1">
    <source>
        <dbReference type="ARBA" id="ARBA00008780"/>
    </source>
</evidence>
<keyword evidence="15" id="KW-1185">Reference proteome</keyword>
<sequence length="726" mass="79143">MQLLKPKGSSNLSWYSYFVVVLCLCTNVRAITWPWEDSSSSSSDSSATSSSSDSSSTNGITWPWQDNSDSSSSASSESSSSSASSSSGGSSASSESSTRKNQYAPYETSCPSGDISREAKNISSSERDYMSNRHETTNKNLIGFLSKRANLSDFDAKSFINDYSDEHNISIGLAFSGGGYRAMLNGAGQILGLDDRYDEAKENGLGGLLQSSSYLAGLSGGNWLVGSLVLNNWISVADIIEGDIDIWNLEDSIFNPSGINLVKTVRYYNNIRTSIEAKQDAGFDTSLTDLWGRALSHQFFPDEDGGENVTWSSIRDLSKFSDYEMPFPIVIADGRTPGTFIMDSNSSVFEINPFELGSWDPSVHSFVDVKYVGSSMKSNDPNTSKCAVNFDNGGFIMGTSSTLFNQGLLRISNTGLNKAVKSIVSSILGKLSYAEDDIAAYEPNPFYENDFGTYNSISTNNTLFLVDGGEDQQNIPLYPLIQNARDVDIIFAYDNSADTDSNWPNGTSLVHTYRRQFSKQGKGTPFPYVPSEETFVKDELNKQPVFFGCDAGNLTSLLDFHKNSDINETDVPLVVYMPNYRTSYNSNTSTYKMSYDEDEKMGIIKNGFEVSTSNNLTDDSDWAKCVGCAIIRRSQERLGQEQSSECKKCFDNYCWSDGEKAAASSSVSGSSSTSESSSTSKSSSKSSSTSQSSSSDKPKDSNANALYISLPLAFFTSFIIALSLLV</sequence>
<dbReference type="FunFam" id="3.40.1090.10:FF:000010">
    <property type="entry name" value="Lysophospholipase"/>
    <property type="match status" value="1"/>
</dbReference>
<evidence type="ECO:0000256" key="2">
    <source>
        <dbReference type="ARBA" id="ARBA00013274"/>
    </source>
</evidence>
<evidence type="ECO:0000256" key="11">
    <source>
        <dbReference type="SAM" id="MobiDB-lite"/>
    </source>
</evidence>
<name>Q6BMM7_DEBHA</name>
<dbReference type="SUPFAM" id="SSF52151">
    <property type="entry name" value="FabD/lysophospholipase-like"/>
    <property type="match status" value="1"/>
</dbReference>
<keyword evidence="4 9" id="KW-0378">Hydrolase</keyword>
<keyword evidence="3 10" id="KW-0732">Signal</keyword>
<dbReference type="VEuPathDB" id="FungiDB:DEHA2F04092g"/>
<dbReference type="KEGG" id="dha:DEHA2F04092g"/>
<evidence type="ECO:0000256" key="10">
    <source>
        <dbReference type="RuleBase" id="RU362103"/>
    </source>
</evidence>
<dbReference type="AlphaFoldDB" id="Q6BMM7"/>